<proteinExistence type="predicted"/>
<dbReference type="EMBL" id="CM046399">
    <property type="protein sequence ID" value="KAI8528078.1"/>
    <property type="molecule type" value="Genomic_DNA"/>
</dbReference>
<reference evidence="1" key="1">
    <citation type="submission" date="2022-02" db="EMBL/GenBank/DDBJ databases">
        <title>Plant Genome Project.</title>
        <authorList>
            <person name="Zhang R.-G."/>
        </authorList>
    </citation>
    <scope>NUCLEOTIDE SEQUENCE</scope>
    <source>
        <strain evidence="1">AT1</strain>
    </source>
</reference>
<comment type="caution">
    <text evidence="1">The sequence shown here is derived from an EMBL/GenBank/DDBJ whole genome shotgun (WGS) entry which is preliminary data.</text>
</comment>
<evidence type="ECO:0000313" key="1">
    <source>
        <dbReference type="EMBL" id="KAI8528078.1"/>
    </source>
</evidence>
<keyword evidence="2" id="KW-1185">Reference proteome</keyword>
<accession>A0ACC0LH40</accession>
<protein>
    <submittedName>
        <fullName evidence="1">Uncharacterized protein</fullName>
    </submittedName>
</protein>
<dbReference type="Proteomes" id="UP001062846">
    <property type="component" value="Chromosome 12"/>
</dbReference>
<sequence length="127" mass="13387">MAGTITQITAILNPQCLTTTPNASSKRPTPKPISLQLSIQTLPKLISSYRPSETSIPSLAETAVAAAVFSALSSSEPAMAAQELAAIAEGSDNRGLALLLPIIPAIAWVLFNILQPALNQINRIRNK</sequence>
<name>A0ACC0LH40_RHOML</name>
<gene>
    <name evidence="1" type="ORF">RHMOL_Rhmol12G0123400</name>
</gene>
<organism evidence="1 2">
    <name type="scientific">Rhododendron molle</name>
    <name type="common">Chinese azalea</name>
    <name type="synonym">Azalea mollis</name>
    <dbReference type="NCBI Taxonomy" id="49168"/>
    <lineage>
        <taxon>Eukaryota</taxon>
        <taxon>Viridiplantae</taxon>
        <taxon>Streptophyta</taxon>
        <taxon>Embryophyta</taxon>
        <taxon>Tracheophyta</taxon>
        <taxon>Spermatophyta</taxon>
        <taxon>Magnoliopsida</taxon>
        <taxon>eudicotyledons</taxon>
        <taxon>Gunneridae</taxon>
        <taxon>Pentapetalae</taxon>
        <taxon>asterids</taxon>
        <taxon>Ericales</taxon>
        <taxon>Ericaceae</taxon>
        <taxon>Ericoideae</taxon>
        <taxon>Rhodoreae</taxon>
        <taxon>Rhododendron</taxon>
    </lineage>
</organism>
<evidence type="ECO:0000313" key="2">
    <source>
        <dbReference type="Proteomes" id="UP001062846"/>
    </source>
</evidence>